<evidence type="ECO:0000313" key="20">
    <source>
        <dbReference type="Proteomes" id="UP001266357"/>
    </source>
</evidence>
<evidence type="ECO:0000256" key="6">
    <source>
        <dbReference type="ARBA" id="ARBA00022670"/>
    </source>
</evidence>
<dbReference type="Pfam" id="PF00675">
    <property type="entry name" value="Peptidase_M16"/>
    <property type="match status" value="1"/>
</dbReference>
<dbReference type="InterPro" id="IPR001431">
    <property type="entry name" value="Pept_M16_Zn_BS"/>
</dbReference>
<dbReference type="InterPro" id="IPR054734">
    <property type="entry name" value="PqqF-like_C_4"/>
</dbReference>
<dbReference type="RefSeq" id="WP_311577688.1">
    <property type="nucleotide sequence ID" value="NZ_JAVRIF010000002.1"/>
</dbReference>
<evidence type="ECO:0000256" key="10">
    <source>
        <dbReference type="ARBA" id="ARBA00023049"/>
    </source>
</evidence>
<comment type="cofactor">
    <cofactor evidence="1">
        <name>Zn(2+)</name>
        <dbReference type="ChEBI" id="CHEBI:29105"/>
    </cofactor>
</comment>
<evidence type="ECO:0000256" key="5">
    <source>
        <dbReference type="ARBA" id="ARBA00017565"/>
    </source>
</evidence>
<evidence type="ECO:0000256" key="1">
    <source>
        <dbReference type="ARBA" id="ARBA00001947"/>
    </source>
</evidence>
<dbReference type="InterPro" id="IPR050626">
    <property type="entry name" value="Peptidase_M16"/>
</dbReference>
<feature type="domain" description="Peptidase M16 N-terminal" evidence="15">
    <location>
        <begin position="21"/>
        <end position="138"/>
    </location>
</feature>
<keyword evidence="9" id="KW-0862">Zinc</keyword>
<feature type="domain" description="Peptidase M16 C-terminal" evidence="16">
    <location>
        <begin position="182"/>
        <end position="356"/>
    </location>
</feature>
<comment type="caution">
    <text evidence="19">The sequence shown here is derived from an EMBL/GenBank/DDBJ whole genome shotgun (WGS) entry which is preliminary data.</text>
</comment>
<gene>
    <name evidence="19" type="ORF">RM573_04075</name>
</gene>
<keyword evidence="8" id="KW-0378">Hydrolase</keyword>
<dbReference type="Pfam" id="PF22456">
    <property type="entry name" value="PqqF-like_C_4"/>
    <property type="match status" value="1"/>
</dbReference>
<name>A0ABU2ZYH6_9GAMM</name>
<keyword evidence="7" id="KW-0479">Metal-binding</keyword>
<evidence type="ECO:0000256" key="4">
    <source>
        <dbReference type="ARBA" id="ARBA00012449"/>
    </source>
</evidence>
<dbReference type="PANTHER" id="PTHR43690">
    <property type="entry name" value="NARDILYSIN"/>
    <property type="match status" value="1"/>
</dbReference>
<evidence type="ECO:0000259" key="17">
    <source>
        <dbReference type="Pfam" id="PF16187"/>
    </source>
</evidence>
<dbReference type="EMBL" id="JAVRIF010000002">
    <property type="protein sequence ID" value="MDT0602759.1"/>
    <property type="molecule type" value="Genomic_DNA"/>
</dbReference>
<evidence type="ECO:0000259" key="18">
    <source>
        <dbReference type="Pfam" id="PF22456"/>
    </source>
</evidence>
<dbReference type="InterPro" id="IPR011249">
    <property type="entry name" value="Metalloenz_LuxS/M16"/>
</dbReference>
<dbReference type="SUPFAM" id="SSF63411">
    <property type="entry name" value="LuxS/MPP-like metallohydrolase"/>
    <property type="match status" value="4"/>
</dbReference>
<dbReference type="InterPro" id="IPR011765">
    <property type="entry name" value="Pept_M16_N"/>
</dbReference>
<evidence type="ECO:0000256" key="7">
    <source>
        <dbReference type="ARBA" id="ARBA00022723"/>
    </source>
</evidence>
<dbReference type="Pfam" id="PF05193">
    <property type="entry name" value="Peptidase_M16_C"/>
    <property type="match status" value="1"/>
</dbReference>
<keyword evidence="10" id="KW-0482">Metalloprotease</keyword>
<evidence type="ECO:0000256" key="12">
    <source>
        <dbReference type="ARBA" id="ARBA00031184"/>
    </source>
</evidence>
<evidence type="ECO:0000259" key="15">
    <source>
        <dbReference type="Pfam" id="PF00675"/>
    </source>
</evidence>
<accession>A0ABU2ZYH6</accession>
<evidence type="ECO:0000256" key="9">
    <source>
        <dbReference type="ARBA" id="ARBA00022833"/>
    </source>
</evidence>
<comment type="function">
    <text evidence="2">Endopeptidase that degrades small peptides of less than 7 kDa, such as glucagon and insulin.</text>
</comment>
<keyword evidence="20" id="KW-1185">Reference proteome</keyword>
<keyword evidence="6" id="KW-0645">Protease</keyword>
<dbReference type="Proteomes" id="UP001266357">
    <property type="component" value="Unassembled WGS sequence"/>
</dbReference>
<feature type="domain" description="Coenzyme PQQ synthesis protein F-like C-terminal lobe" evidence="18">
    <location>
        <begin position="749"/>
        <end position="846"/>
    </location>
</feature>
<sequence>MKQSPNDLKHYFPFTLENGLRVLAVHNQDTQKSAAALAVNVGHFSDPIDRQGLAHFLEHMLFLGTKIYPDGSEYQKFINQYGGSNNAWTATEHTCFFFDIHHHHFEPALDRFSQFFISPLLSEEFVNKERKNIDAEFKLKLKDDIRRLYDVHKETINPEHPFAKFSVGNTETLSDREDKHLRDEVEDFFLQHYVAKAMTLVIEGPQSLEQLQQLASEKFSDISSNEVSQIKPDIPLYLPEHQQICLQVKPVKKERQLILSFALPSIDEFYREKPESLISYLMGHEGPHSILSLLKKNQWALGLTAGSGVNGYNFKDFNISIRLTQAGEEHIDDIITIVFSYINLLKQTPLAEHYYQEKKLIAELSFHYHEKMKPIDSVSQLVINMQHYPQEDYIFGDYVMDKMNQSQLTQLLDLLTPENMRTIFIAQNVATDKISRWYKVPYQVNKIPQEKIQAWRECQNNRYLALPPENKYMVEKPELFGSKNSKSASTPQLLKQENGLNFWYMQDHTFHVPKGYIYIGIDSPITLDNAQNIAMTRLFVDLYTESVIERHYDAELAGIHYHLYSHQGGLTLQLSGISEKQGELLDKLLAELQEFNFSEKTFALLKQHLISHWKNADNSKSISQLFSVLSSTMQPKCPSSESLSNALIDIDFITFKDFCHTIFKHINLDVLVHGNWREQDALKIHAIIKKAFNGQYHQQHQVKIPVLDIKNQGSIQYLLDLPEHDYAGVVYYPMNDKSLITVAKTMIASQILSPQFFHQMRTEKQYGYLVGVGFVPINRYPGIAFYIQSPNYEASHLLAAMDEFINECHLVVENMPEEDWQHLQQGLASQLQEKDTSLRIKSQRFWTSICNKETDFKQKQRLIETILSLSKHDIFDYLLTQITDNHKVIDRFCLLSTKDENQDTPSIHLKNLENILTKCSIKH</sequence>
<evidence type="ECO:0000256" key="8">
    <source>
        <dbReference type="ARBA" id="ARBA00022801"/>
    </source>
</evidence>
<protein>
    <recommendedName>
        <fullName evidence="5">Protease 3</fullName>
        <ecNumber evidence="4">3.4.24.55</ecNumber>
    </recommendedName>
    <alternativeName>
        <fullName evidence="13">Pitrilysin</fullName>
    </alternativeName>
    <alternativeName>
        <fullName evidence="12">Protease III</fullName>
    </alternativeName>
    <alternativeName>
        <fullName evidence="11">Protease pi</fullName>
    </alternativeName>
</protein>
<evidence type="ECO:0000256" key="14">
    <source>
        <dbReference type="RuleBase" id="RU004447"/>
    </source>
</evidence>
<feature type="domain" description="Peptidase M16 middle/third" evidence="17">
    <location>
        <begin position="366"/>
        <end position="643"/>
    </location>
</feature>
<evidence type="ECO:0000256" key="13">
    <source>
        <dbReference type="ARBA" id="ARBA00033450"/>
    </source>
</evidence>
<dbReference type="InterPro" id="IPR007863">
    <property type="entry name" value="Peptidase_M16_C"/>
</dbReference>
<evidence type="ECO:0000259" key="16">
    <source>
        <dbReference type="Pfam" id="PF05193"/>
    </source>
</evidence>
<dbReference type="InterPro" id="IPR032632">
    <property type="entry name" value="Peptidase_M16_M"/>
</dbReference>
<proteinExistence type="inferred from homology"/>
<evidence type="ECO:0000256" key="2">
    <source>
        <dbReference type="ARBA" id="ARBA00002184"/>
    </source>
</evidence>
<dbReference type="Gene3D" id="3.30.830.10">
    <property type="entry name" value="Metalloenzyme, LuxS/M16 peptidase-like"/>
    <property type="match status" value="4"/>
</dbReference>
<evidence type="ECO:0000313" key="19">
    <source>
        <dbReference type="EMBL" id="MDT0602759.1"/>
    </source>
</evidence>
<evidence type="ECO:0000256" key="11">
    <source>
        <dbReference type="ARBA" id="ARBA00029597"/>
    </source>
</evidence>
<evidence type="ECO:0000256" key="3">
    <source>
        <dbReference type="ARBA" id="ARBA00007261"/>
    </source>
</evidence>
<organism evidence="19 20">
    <name type="scientific">Thalassotalea castellviae</name>
    <dbReference type="NCBI Taxonomy" id="3075612"/>
    <lineage>
        <taxon>Bacteria</taxon>
        <taxon>Pseudomonadati</taxon>
        <taxon>Pseudomonadota</taxon>
        <taxon>Gammaproteobacteria</taxon>
        <taxon>Alteromonadales</taxon>
        <taxon>Colwelliaceae</taxon>
        <taxon>Thalassotalea</taxon>
    </lineage>
</organism>
<dbReference type="PANTHER" id="PTHR43690:SF18">
    <property type="entry name" value="INSULIN-DEGRADING ENZYME-RELATED"/>
    <property type="match status" value="1"/>
</dbReference>
<reference evidence="19 20" key="1">
    <citation type="submission" date="2023-09" db="EMBL/GenBank/DDBJ databases">
        <authorList>
            <person name="Rey-Velasco X."/>
        </authorList>
    </citation>
    <scope>NUCLEOTIDE SEQUENCE [LARGE SCALE GENOMIC DNA]</scope>
    <source>
        <strain evidence="19 20">W431</strain>
    </source>
</reference>
<dbReference type="PROSITE" id="PS00143">
    <property type="entry name" value="INSULINASE"/>
    <property type="match status" value="1"/>
</dbReference>
<comment type="similarity">
    <text evidence="3 14">Belongs to the peptidase M16 family.</text>
</comment>
<dbReference type="Pfam" id="PF16187">
    <property type="entry name" value="Peptidase_M16_M"/>
    <property type="match status" value="1"/>
</dbReference>
<dbReference type="EC" id="3.4.24.55" evidence="4"/>